<dbReference type="RefSeq" id="WP_379789045.1">
    <property type="nucleotide sequence ID" value="NZ_JBHSHL010000051.1"/>
</dbReference>
<dbReference type="InterPro" id="IPR036264">
    <property type="entry name" value="Bact_exopeptidase_dim_dom"/>
</dbReference>
<reference evidence="3" key="1">
    <citation type="journal article" date="2019" name="Int. J. Syst. Evol. Microbiol.">
        <title>The Global Catalogue of Microorganisms (GCM) 10K type strain sequencing project: providing services to taxonomists for standard genome sequencing and annotation.</title>
        <authorList>
            <consortium name="The Broad Institute Genomics Platform"/>
            <consortium name="The Broad Institute Genome Sequencing Center for Infectious Disease"/>
            <person name="Wu L."/>
            <person name="Ma J."/>
        </authorList>
    </citation>
    <scope>NUCLEOTIDE SEQUENCE [LARGE SCALE GENOMIC DNA]</scope>
    <source>
        <strain evidence="3">CCUG 46385</strain>
    </source>
</reference>
<dbReference type="Gene3D" id="3.30.70.360">
    <property type="match status" value="1"/>
</dbReference>
<dbReference type="NCBIfam" id="TIGR01891">
    <property type="entry name" value="amidohydrolases"/>
    <property type="match status" value="1"/>
</dbReference>
<dbReference type="Proteomes" id="UP001595916">
    <property type="component" value="Unassembled WGS sequence"/>
</dbReference>
<name>A0ABV9QMB4_9FIRM</name>
<evidence type="ECO:0000313" key="3">
    <source>
        <dbReference type="Proteomes" id="UP001595916"/>
    </source>
</evidence>
<dbReference type="InterPro" id="IPR011650">
    <property type="entry name" value="Peptidase_M20_dimer"/>
</dbReference>
<dbReference type="InterPro" id="IPR017439">
    <property type="entry name" value="Amidohydrolase"/>
</dbReference>
<evidence type="ECO:0000313" key="2">
    <source>
        <dbReference type="EMBL" id="MFC4805480.1"/>
    </source>
</evidence>
<dbReference type="PANTHER" id="PTHR11014">
    <property type="entry name" value="PEPTIDASE M20 FAMILY MEMBER"/>
    <property type="match status" value="1"/>
</dbReference>
<keyword evidence="3" id="KW-1185">Reference proteome</keyword>
<proteinExistence type="predicted"/>
<accession>A0ABV9QMB4</accession>
<evidence type="ECO:0000259" key="1">
    <source>
        <dbReference type="Pfam" id="PF07687"/>
    </source>
</evidence>
<dbReference type="SUPFAM" id="SSF53187">
    <property type="entry name" value="Zn-dependent exopeptidases"/>
    <property type="match status" value="1"/>
</dbReference>
<dbReference type="SUPFAM" id="SSF55031">
    <property type="entry name" value="Bacterial exopeptidase dimerisation domain"/>
    <property type="match status" value="1"/>
</dbReference>
<gene>
    <name evidence="2" type="ORF">ACFO4R_10400</name>
</gene>
<dbReference type="Pfam" id="PF01546">
    <property type="entry name" value="Peptidase_M20"/>
    <property type="match status" value="1"/>
</dbReference>
<dbReference type="PANTHER" id="PTHR11014:SF63">
    <property type="entry name" value="METALLOPEPTIDASE, PUTATIVE (AFU_ORTHOLOGUE AFUA_6G09600)-RELATED"/>
    <property type="match status" value="1"/>
</dbReference>
<dbReference type="EMBL" id="JBHSHL010000051">
    <property type="protein sequence ID" value="MFC4805480.1"/>
    <property type="molecule type" value="Genomic_DNA"/>
</dbReference>
<dbReference type="Pfam" id="PF07687">
    <property type="entry name" value="M20_dimer"/>
    <property type="match status" value="1"/>
</dbReference>
<dbReference type="PIRSF" id="PIRSF005962">
    <property type="entry name" value="Pept_M20D_amidohydro"/>
    <property type="match status" value="1"/>
</dbReference>
<dbReference type="Gene3D" id="3.40.630.10">
    <property type="entry name" value="Zn peptidases"/>
    <property type="match status" value="1"/>
</dbReference>
<sequence>MSIKEVRLSKEVEEISQQIIEWRRHFHRNPELSLKEFKTSAKVKALLEEWGVPYQGVGQTGVLATIKGGLGEGSTILLRADMDALELDDKTQCSYTSQNEGVNHACGHDGHTASLLGAVKVLKDKEFKGTIKFAFQAAEEVGLGAKEFIDGGHLQGVDLAFGIHLHSPMEVGKVIAAVGPRSASCDIFEIEVSGESAHCSKPHEGRDALMAGSHIAVSLQSIVSRRIDPLHPVVIAIGEMHAGTKYNIVAGKALLKGTLRAFEPKTRELALEQIEQVAQDTAKIYGTTAEFRNFAASPSLINKEKEVELAKKVLMNIVGEDNIVEHMPASLGGEDFADFLEYVPGLFLHVGTRNLEDEGTWYPHHHERFDIDERALPIATQIHVDTALAFLAQE</sequence>
<organism evidence="2 3">
    <name type="scientific">Filifactor villosus</name>
    <dbReference type="NCBI Taxonomy" id="29374"/>
    <lineage>
        <taxon>Bacteria</taxon>
        <taxon>Bacillati</taxon>
        <taxon>Bacillota</taxon>
        <taxon>Clostridia</taxon>
        <taxon>Peptostreptococcales</taxon>
        <taxon>Filifactoraceae</taxon>
        <taxon>Filifactor</taxon>
    </lineage>
</organism>
<dbReference type="InterPro" id="IPR002933">
    <property type="entry name" value="Peptidase_M20"/>
</dbReference>
<protein>
    <submittedName>
        <fullName evidence="2">M20 family metallopeptidase</fullName>
    </submittedName>
</protein>
<comment type="caution">
    <text evidence="2">The sequence shown here is derived from an EMBL/GenBank/DDBJ whole genome shotgun (WGS) entry which is preliminary data.</text>
</comment>
<feature type="domain" description="Peptidase M20 dimerisation" evidence="1">
    <location>
        <begin position="188"/>
        <end position="283"/>
    </location>
</feature>